<proteinExistence type="predicted"/>
<keyword evidence="3" id="KW-1185">Reference proteome</keyword>
<accession>A0A8I1DDD7</accession>
<sequence length="94" mass="10499">MTGKGPSMKDLAHMINAIMGRSVLSESKMEQIMEGAKRAHERGGMDAVLQYLMKVTQADVDFGELKRFANQVQKNPQKGLDILQGKRGLPRTKR</sequence>
<dbReference type="EMBL" id="JAECVW010000001">
    <property type="protein sequence ID" value="MBH8593787.1"/>
    <property type="molecule type" value="Genomic_DNA"/>
</dbReference>
<protein>
    <submittedName>
        <fullName evidence="2">Uncharacterized protein</fullName>
    </submittedName>
</protein>
<evidence type="ECO:0000313" key="3">
    <source>
        <dbReference type="Proteomes" id="UP000633619"/>
    </source>
</evidence>
<dbReference type="Proteomes" id="UP000633619">
    <property type="component" value="Unassembled WGS sequence"/>
</dbReference>
<feature type="region of interest" description="Disordered" evidence="1">
    <location>
        <begin position="75"/>
        <end position="94"/>
    </location>
</feature>
<evidence type="ECO:0000256" key="1">
    <source>
        <dbReference type="SAM" id="MobiDB-lite"/>
    </source>
</evidence>
<dbReference type="RefSeq" id="WP_181731138.1">
    <property type="nucleotide sequence ID" value="NZ_JACEIR010000001.1"/>
</dbReference>
<evidence type="ECO:0000313" key="2">
    <source>
        <dbReference type="EMBL" id="MBH8593787.1"/>
    </source>
</evidence>
<reference evidence="2 3" key="1">
    <citation type="submission" date="2020-12" db="EMBL/GenBank/DDBJ databases">
        <title>WGS of Thermoactinomyces spp.</title>
        <authorList>
            <person name="Cheng K."/>
        </authorList>
    </citation>
    <scope>NUCLEOTIDE SEQUENCE [LARGE SCALE GENOMIC DNA]</scope>
    <source>
        <strain evidence="3">CICC 10671\DSM 43846</strain>
    </source>
</reference>
<dbReference type="AlphaFoldDB" id="A0A8I1DDD7"/>
<organism evidence="2 3">
    <name type="scientific">Thermoactinomyces intermedius</name>
    <dbReference type="NCBI Taxonomy" id="2024"/>
    <lineage>
        <taxon>Bacteria</taxon>
        <taxon>Bacillati</taxon>
        <taxon>Bacillota</taxon>
        <taxon>Bacilli</taxon>
        <taxon>Bacillales</taxon>
        <taxon>Thermoactinomycetaceae</taxon>
        <taxon>Thermoactinomyces</taxon>
    </lineage>
</organism>
<name>A0A8I1DDD7_THEIN</name>
<comment type="caution">
    <text evidence="2">The sequence shown here is derived from an EMBL/GenBank/DDBJ whole genome shotgun (WGS) entry which is preliminary data.</text>
</comment>
<gene>
    <name evidence="2" type="ORF">I8U20_00405</name>
</gene>